<evidence type="ECO:0000313" key="8">
    <source>
        <dbReference type="Proteomes" id="UP000242869"/>
    </source>
</evidence>
<dbReference type="RefSeq" id="WP_091196217.1">
    <property type="nucleotide sequence ID" value="NZ_FOVE01000016.1"/>
</dbReference>
<evidence type="ECO:0000259" key="6">
    <source>
        <dbReference type="PROSITE" id="PS51123"/>
    </source>
</evidence>
<evidence type="ECO:0000256" key="4">
    <source>
        <dbReference type="PROSITE-ProRule" id="PRU00473"/>
    </source>
</evidence>
<gene>
    <name evidence="7" type="ORF">SAMN05660284_02224</name>
</gene>
<dbReference type="Pfam" id="PF00691">
    <property type="entry name" value="OmpA"/>
    <property type="match status" value="1"/>
</dbReference>
<dbReference type="InterPro" id="IPR006690">
    <property type="entry name" value="OMPA-like_CS"/>
</dbReference>
<dbReference type="Gene3D" id="3.30.1330.60">
    <property type="entry name" value="OmpA-like domain"/>
    <property type="match status" value="1"/>
</dbReference>
<dbReference type="InterPro" id="IPR006664">
    <property type="entry name" value="OMP_bac"/>
</dbReference>
<dbReference type="PANTHER" id="PTHR30329:SF21">
    <property type="entry name" value="LIPOPROTEIN YIAD-RELATED"/>
    <property type="match status" value="1"/>
</dbReference>
<feature type="domain" description="OmpA-like" evidence="6">
    <location>
        <begin position="88"/>
        <end position="216"/>
    </location>
</feature>
<keyword evidence="3" id="KW-0998">Cell outer membrane</keyword>
<dbReference type="InterPro" id="IPR002368">
    <property type="entry name" value="OmpA"/>
</dbReference>
<dbReference type="AlphaFoldDB" id="A0A1I5BNF0"/>
<keyword evidence="5" id="KW-0732">Signal</keyword>
<keyword evidence="8" id="KW-1185">Reference proteome</keyword>
<evidence type="ECO:0000256" key="1">
    <source>
        <dbReference type="ARBA" id="ARBA00004442"/>
    </source>
</evidence>
<sequence>MKHTLKYLAVVAAFGLCASAQADVGKTAAYVEGTTAATVWKSNFGECWRTGTWTKEQAVVEGCDGYVKPVAKPAVVAKPAPAPVADAPAATKFTLKADVLFDLNKSTLKPAGKAELDKMTADLKKVATKDKTIKVIGHADRLGSAAYNQKLSEARAKTVAAYLKTKGVNGAKVVTEGKGKTAPVTGNKCDKVKPKSKLVACLAPDRRVEIEVSGTK</sequence>
<accession>A0A1I5BNF0</accession>
<dbReference type="PRINTS" id="PR01021">
    <property type="entry name" value="OMPADOMAIN"/>
</dbReference>
<evidence type="ECO:0000256" key="3">
    <source>
        <dbReference type="ARBA" id="ARBA00023237"/>
    </source>
</evidence>
<feature type="signal peptide" evidence="5">
    <location>
        <begin position="1"/>
        <end position="22"/>
    </location>
</feature>
<dbReference type="CDD" id="cd07185">
    <property type="entry name" value="OmpA_C-like"/>
    <property type="match status" value="1"/>
</dbReference>
<name>A0A1I5BNF0_9NEIS</name>
<dbReference type="PRINTS" id="PR01022">
    <property type="entry name" value="OUTRMMBRANEA"/>
</dbReference>
<dbReference type="InterPro" id="IPR036737">
    <property type="entry name" value="OmpA-like_sf"/>
</dbReference>
<comment type="subcellular location">
    <subcellularLocation>
        <location evidence="1">Cell outer membrane</location>
    </subcellularLocation>
</comment>
<dbReference type="PROSITE" id="PS51123">
    <property type="entry name" value="OMPA_2"/>
    <property type="match status" value="1"/>
</dbReference>
<dbReference type="STRING" id="83765.SAMN05660284_02224"/>
<dbReference type="OrthoDB" id="1149075at2"/>
<dbReference type="EMBL" id="FOVE01000016">
    <property type="protein sequence ID" value="SFN76324.1"/>
    <property type="molecule type" value="Genomic_DNA"/>
</dbReference>
<dbReference type="PANTHER" id="PTHR30329">
    <property type="entry name" value="STATOR ELEMENT OF FLAGELLAR MOTOR COMPLEX"/>
    <property type="match status" value="1"/>
</dbReference>
<dbReference type="PROSITE" id="PS01068">
    <property type="entry name" value="OMPA_1"/>
    <property type="match status" value="1"/>
</dbReference>
<proteinExistence type="predicted"/>
<dbReference type="GO" id="GO:0015288">
    <property type="term" value="F:porin activity"/>
    <property type="evidence" value="ECO:0007669"/>
    <property type="project" value="InterPro"/>
</dbReference>
<dbReference type="Proteomes" id="UP000242869">
    <property type="component" value="Unassembled WGS sequence"/>
</dbReference>
<protein>
    <submittedName>
        <fullName evidence="7">OmpA-OmpF porin, OOP family</fullName>
    </submittedName>
</protein>
<keyword evidence="2 4" id="KW-0472">Membrane</keyword>
<dbReference type="SUPFAM" id="SSF103088">
    <property type="entry name" value="OmpA-like"/>
    <property type="match status" value="1"/>
</dbReference>
<feature type="chain" id="PRO_5017471321" evidence="5">
    <location>
        <begin position="23"/>
        <end position="216"/>
    </location>
</feature>
<dbReference type="InterPro" id="IPR050330">
    <property type="entry name" value="Bact_OuterMem_StrucFunc"/>
</dbReference>
<dbReference type="InterPro" id="IPR006665">
    <property type="entry name" value="OmpA-like"/>
</dbReference>
<reference evidence="8" key="1">
    <citation type="submission" date="2016-10" db="EMBL/GenBank/DDBJ databases">
        <authorList>
            <person name="Varghese N."/>
            <person name="Submissions S."/>
        </authorList>
    </citation>
    <scope>NUCLEOTIDE SEQUENCE [LARGE SCALE GENOMIC DNA]</scope>
    <source>
        <strain evidence="8">DSM 6150</strain>
    </source>
</reference>
<evidence type="ECO:0000256" key="2">
    <source>
        <dbReference type="ARBA" id="ARBA00023136"/>
    </source>
</evidence>
<organism evidence="7 8">
    <name type="scientific">Formivibrio citricus</name>
    <dbReference type="NCBI Taxonomy" id="83765"/>
    <lineage>
        <taxon>Bacteria</taxon>
        <taxon>Pseudomonadati</taxon>
        <taxon>Pseudomonadota</taxon>
        <taxon>Betaproteobacteria</taxon>
        <taxon>Neisseriales</taxon>
        <taxon>Chitinibacteraceae</taxon>
        <taxon>Formivibrio</taxon>
    </lineage>
</organism>
<evidence type="ECO:0000256" key="5">
    <source>
        <dbReference type="SAM" id="SignalP"/>
    </source>
</evidence>
<dbReference type="GO" id="GO:0009279">
    <property type="term" value="C:cell outer membrane"/>
    <property type="evidence" value="ECO:0007669"/>
    <property type="project" value="UniProtKB-SubCell"/>
</dbReference>
<evidence type="ECO:0000313" key="7">
    <source>
        <dbReference type="EMBL" id="SFN76324.1"/>
    </source>
</evidence>